<organism evidence="2 3">
    <name type="scientific">Aurantiacibacter sediminis</name>
    <dbReference type="NCBI Taxonomy" id="2793064"/>
    <lineage>
        <taxon>Bacteria</taxon>
        <taxon>Pseudomonadati</taxon>
        <taxon>Pseudomonadota</taxon>
        <taxon>Alphaproteobacteria</taxon>
        <taxon>Sphingomonadales</taxon>
        <taxon>Erythrobacteraceae</taxon>
        <taxon>Aurantiacibacter</taxon>
    </lineage>
</organism>
<dbReference type="Proteomes" id="UP000602442">
    <property type="component" value="Unassembled WGS sequence"/>
</dbReference>
<reference evidence="2 3" key="1">
    <citation type="submission" date="2020-11" db="EMBL/GenBank/DDBJ databases">
        <title>Erythrobacter sediminis sp. nov., a marine bacterium from a tidal flat of Garorim Bay.</title>
        <authorList>
            <person name="Kim D."/>
            <person name="Yoo Y."/>
            <person name="Kim J.-J."/>
        </authorList>
    </citation>
    <scope>NUCLEOTIDE SEQUENCE [LARGE SCALE GENOMIC DNA]</scope>
    <source>
        <strain evidence="2 3">JGD-13</strain>
    </source>
</reference>
<dbReference type="EMBL" id="JAEANY010000001">
    <property type="protein sequence ID" value="MBH5321652.1"/>
    <property type="molecule type" value="Genomic_DNA"/>
</dbReference>
<dbReference type="RefSeq" id="WP_197920292.1">
    <property type="nucleotide sequence ID" value="NZ_CAWPTA010000006.1"/>
</dbReference>
<keyword evidence="1" id="KW-0732">Signal</keyword>
<evidence type="ECO:0000256" key="1">
    <source>
        <dbReference type="SAM" id="SignalP"/>
    </source>
</evidence>
<evidence type="ECO:0008006" key="4">
    <source>
        <dbReference type="Google" id="ProtNLM"/>
    </source>
</evidence>
<proteinExistence type="predicted"/>
<dbReference type="PROSITE" id="PS51257">
    <property type="entry name" value="PROKAR_LIPOPROTEIN"/>
    <property type="match status" value="1"/>
</dbReference>
<gene>
    <name evidence="2" type="ORF">I5L03_03510</name>
</gene>
<comment type="caution">
    <text evidence="2">The sequence shown here is derived from an EMBL/GenBank/DDBJ whole genome shotgun (WGS) entry which is preliminary data.</text>
</comment>
<name>A0ABS0N114_9SPHN</name>
<accession>A0ABS0N114</accession>
<feature type="signal peptide" evidence="1">
    <location>
        <begin position="1"/>
        <end position="20"/>
    </location>
</feature>
<evidence type="ECO:0000313" key="2">
    <source>
        <dbReference type="EMBL" id="MBH5321652.1"/>
    </source>
</evidence>
<evidence type="ECO:0000313" key="3">
    <source>
        <dbReference type="Proteomes" id="UP000602442"/>
    </source>
</evidence>
<sequence length="270" mass="28508">MRILWFAAPLGLLACTPAPASGDIGGDTAGEPAADLEFRSIHGTYVVNYVNEAEPMIGIAGHEPTVTIDAERIHFQSQCIYENWSYERDGENLETGPWDYGGDPIEMCARGVAAGEEAIIAAIDGADTVRLLADGIWMSGRGGNVQMGFEPDAEDRAARAVDLTGSWTVQALDGEDLSPGIAVEVSWFSIWWEPNCAGQGVSYMIEGDRFDAPQPGNPGMVCDIGFPSELPEIWTAMAEADSIERTANGSVLISGNGRSVLLAPAAGGGA</sequence>
<keyword evidence="3" id="KW-1185">Reference proteome</keyword>
<protein>
    <recommendedName>
        <fullName evidence="4">META domain-containing protein</fullName>
    </recommendedName>
</protein>
<feature type="chain" id="PRO_5046740288" description="META domain-containing protein" evidence="1">
    <location>
        <begin position="21"/>
        <end position="270"/>
    </location>
</feature>